<dbReference type="CDD" id="cd02966">
    <property type="entry name" value="TlpA_like_family"/>
    <property type="match status" value="1"/>
</dbReference>
<dbReference type="PROSITE" id="PS51352">
    <property type="entry name" value="THIOREDOXIN_2"/>
    <property type="match status" value="1"/>
</dbReference>
<dbReference type="InterPro" id="IPR036249">
    <property type="entry name" value="Thioredoxin-like_sf"/>
</dbReference>
<dbReference type="RefSeq" id="WP_188627005.1">
    <property type="nucleotide sequence ID" value="NZ_BMIL01000007.1"/>
</dbReference>
<reference evidence="7" key="2">
    <citation type="submission" date="2020-09" db="EMBL/GenBank/DDBJ databases">
        <authorList>
            <person name="Sun Q."/>
            <person name="Zhou Y."/>
        </authorList>
    </citation>
    <scope>NUCLEOTIDE SEQUENCE</scope>
    <source>
        <strain evidence="7">CGMCC 1.15343</strain>
    </source>
</reference>
<keyword evidence="4" id="KW-0676">Redox-active center</keyword>
<dbReference type="AlphaFoldDB" id="A0A916UCH7"/>
<dbReference type="Pfam" id="PF13905">
    <property type="entry name" value="Thioredoxin_8"/>
    <property type="match status" value="1"/>
</dbReference>
<dbReference type="EMBL" id="BMIL01000007">
    <property type="protein sequence ID" value="GGC68584.1"/>
    <property type="molecule type" value="Genomic_DNA"/>
</dbReference>
<organism evidence="7 8">
    <name type="scientific">Pedobacter quisquiliarum</name>
    <dbReference type="NCBI Taxonomy" id="1834438"/>
    <lineage>
        <taxon>Bacteria</taxon>
        <taxon>Pseudomonadati</taxon>
        <taxon>Bacteroidota</taxon>
        <taxon>Sphingobacteriia</taxon>
        <taxon>Sphingobacteriales</taxon>
        <taxon>Sphingobacteriaceae</taxon>
        <taxon>Pedobacter</taxon>
    </lineage>
</organism>
<reference evidence="7" key="1">
    <citation type="journal article" date="2014" name="Int. J. Syst. Evol. Microbiol.">
        <title>Complete genome sequence of Corynebacterium casei LMG S-19264T (=DSM 44701T), isolated from a smear-ripened cheese.</title>
        <authorList>
            <consortium name="US DOE Joint Genome Institute (JGI-PGF)"/>
            <person name="Walter F."/>
            <person name="Albersmeier A."/>
            <person name="Kalinowski J."/>
            <person name="Ruckert C."/>
        </authorList>
    </citation>
    <scope>NUCLEOTIDE SEQUENCE</scope>
    <source>
        <strain evidence="7">CGMCC 1.15343</strain>
    </source>
</reference>
<feature type="chain" id="PRO_5037687316" description="Thioredoxin domain-containing protein" evidence="5">
    <location>
        <begin position="23"/>
        <end position="456"/>
    </location>
</feature>
<dbReference type="InterPro" id="IPR013766">
    <property type="entry name" value="Thioredoxin_domain"/>
</dbReference>
<evidence type="ECO:0000313" key="8">
    <source>
        <dbReference type="Proteomes" id="UP000651668"/>
    </source>
</evidence>
<evidence type="ECO:0000256" key="1">
    <source>
        <dbReference type="ARBA" id="ARBA00004196"/>
    </source>
</evidence>
<dbReference type="GO" id="GO:0030313">
    <property type="term" value="C:cell envelope"/>
    <property type="evidence" value="ECO:0007669"/>
    <property type="project" value="UniProtKB-SubCell"/>
</dbReference>
<dbReference type="Proteomes" id="UP000651668">
    <property type="component" value="Unassembled WGS sequence"/>
</dbReference>
<comment type="subcellular location">
    <subcellularLocation>
        <location evidence="1">Cell envelope</location>
    </subcellularLocation>
</comment>
<feature type="signal peptide" evidence="5">
    <location>
        <begin position="1"/>
        <end position="22"/>
    </location>
</feature>
<dbReference type="PANTHER" id="PTHR42852:SF6">
    <property type="entry name" value="THIOL:DISULFIDE INTERCHANGE PROTEIN DSBE"/>
    <property type="match status" value="1"/>
</dbReference>
<keyword evidence="3" id="KW-1015">Disulfide bond</keyword>
<keyword evidence="8" id="KW-1185">Reference proteome</keyword>
<name>A0A916UCH7_9SPHI</name>
<evidence type="ECO:0000259" key="6">
    <source>
        <dbReference type="PROSITE" id="PS51352"/>
    </source>
</evidence>
<dbReference type="Gene3D" id="3.40.30.10">
    <property type="entry name" value="Glutaredoxin"/>
    <property type="match status" value="1"/>
</dbReference>
<dbReference type="InterPro" id="IPR012336">
    <property type="entry name" value="Thioredoxin-like_fold"/>
</dbReference>
<comment type="caution">
    <text evidence="7">The sequence shown here is derived from an EMBL/GenBank/DDBJ whole genome shotgun (WGS) entry which is preliminary data.</text>
</comment>
<keyword evidence="2" id="KW-0201">Cytochrome c-type biogenesis</keyword>
<accession>A0A916UCH7</accession>
<dbReference type="PANTHER" id="PTHR42852">
    <property type="entry name" value="THIOL:DISULFIDE INTERCHANGE PROTEIN DSBE"/>
    <property type="match status" value="1"/>
</dbReference>
<feature type="domain" description="Thioredoxin" evidence="6">
    <location>
        <begin position="311"/>
        <end position="456"/>
    </location>
</feature>
<keyword evidence="5" id="KW-0732">Signal</keyword>
<evidence type="ECO:0000256" key="5">
    <source>
        <dbReference type="SAM" id="SignalP"/>
    </source>
</evidence>
<evidence type="ECO:0000256" key="2">
    <source>
        <dbReference type="ARBA" id="ARBA00022748"/>
    </source>
</evidence>
<evidence type="ECO:0000256" key="4">
    <source>
        <dbReference type="ARBA" id="ARBA00023284"/>
    </source>
</evidence>
<protein>
    <recommendedName>
        <fullName evidence="6">Thioredoxin domain-containing protein</fullName>
    </recommendedName>
</protein>
<evidence type="ECO:0000313" key="7">
    <source>
        <dbReference type="EMBL" id="GGC68584.1"/>
    </source>
</evidence>
<sequence length="456" mass="52111">MNALFIVSLLLTFLTSPLQVSSATIPSEKTITIKNTSDKVGYFYYFDKFNDLVSLTIPVRGTQWITSEIPLILYAANQEKTSYILYDEDVLELAYDNGRHYFNSNNKQSAATANLLMALDRNLIEVLGKRLGPVTRIYDHMLSVPPARDSLLTEAYEIDRKCLEAYSSQRKLDPDVIAFVYHHLKYNLLMERAKHLLGKAFVNNQISSDYKLSLIKLNEALTSDAALDSYPYRRLASYYLDYITSIVPLDSQITYINSAFTGKTKNFMLFRLLSNNASSNPKFFKANINIFYDLVKDEAYKKYVSNLIKDDESGLLAKDLEIYNLNGEAFSFADLIRNNTGKLIYIDFWASWCSPCIDEFPSSTSLAKKYATKDIVFIYISLDKNRNLWESALKRLSINQDQSYLVPTAFSSKLASRFKISSIPRYILIGKDGKVIHSDELRPSDPKLLKKLDQLL</sequence>
<dbReference type="InterPro" id="IPR050553">
    <property type="entry name" value="Thioredoxin_ResA/DsbE_sf"/>
</dbReference>
<proteinExistence type="predicted"/>
<dbReference type="SUPFAM" id="SSF52833">
    <property type="entry name" value="Thioredoxin-like"/>
    <property type="match status" value="1"/>
</dbReference>
<gene>
    <name evidence="7" type="ORF">GCM10011387_22500</name>
</gene>
<evidence type="ECO:0000256" key="3">
    <source>
        <dbReference type="ARBA" id="ARBA00023157"/>
    </source>
</evidence>
<dbReference type="GO" id="GO:0017004">
    <property type="term" value="P:cytochrome complex assembly"/>
    <property type="evidence" value="ECO:0007669"/>
    <property type="project" value="UniProtKB-KW"/>
</dbReference>